<evidence type="ECO:0000313" key="1">
    <source>
        <dbReference type="EMBL" id="GIY74749.1"/>
    </source>
</evidence>
<name>A0AAV4VYQ6_9ARAC</name>
<sequence length="107" mass="12201">MKERKLTVSFISHQNHFWTKSFLSLQNTKGREIPGRPFIRDSRGFTGNDKSLSNVRLERSALSTTITTFPRSPRPPPELANLHFVPFSFCEPPPHPTPEETHSVCTP</sequence>
<dbReference type="AlphaFoldDB" id="A0AAV4VYQ6"/>
<evidence type="ECO:0000313" key="2">
    <source>
        <dbReference type="Proteomes" id="UP001054837"/>
    </source>
</evidence>
<accession>A0AAV4VYQ6</accession>
<keyword evidence="2" id="KW-1185">Reference proteome</keyword>
<comment type="caution">
    <text evidence="1">The sequence shown here is derived from an EMBL/GenBank/DDBJ whole genome shotgun (WGS) entry which is preliminary data.</text>
</comment>
<reference evidence="1 2" key="1">
    <citation type="submission" date="2021-06" db="EMBL/GenBank/DDBJ databases">
        <title>Caerostris darwini draft genome.</title>
        <authorList>
            <person name="Kono N."/>
            <person name="Arakawa K."/>
        </authorList>
    </citation>
    <scope>NUCLEOTIDE SEQUENCE [LARGE SCALE GENOMIC DNA]</scope>
</reference>
<dbReference type="Proteomes" id="UP001054837">
    <property type="component" value="Unassembled WGS sequence"/>
</dbReference>
<dbReference type="EMBL" id="BPLQ01013782">
    <property type="protein sequence ID" value="GIY74749.1"/>
    <property type="molecule type" value="Genomic_DNA"/>
</dbReference>
<proteinExistence type="predicted"/>
<protein>
    <submittedName>
        <fullName evidence="1">Uncharacterized protein</fullName>
    </submittedName>
</protein>
<gene>
    <name evidence="1" type="ORF">CDAR_275191</name>
</gene>
<organism evidence="1 2">
    <name type="scientific">Caerostris darwini</name>
    <dbReference type="NCBI Taxonomy" id="1538125"/>
    <lineage>
        <taxon>Eukaryota</taxon>
        <taxon>Metazoa</taxon>
        <taxon>Ecdysozoa</taxon>
        <taxon>Arthropoda</taxon>
        <taxon>Chelicerata</taxon>
        <taxon>Arachnida</taxon>
        <taxon>Araneae</taxon>
        <taxon>Araneomorphae</taxon>
        <taxon>Entelegynae</taxon>
        <taxon>Araneoidea</taxon>
        <taxon>Araneidae</taxon>
        <taxon>Caerostris</taxon>
    </lineage>
</organism>